<name>A0A8J9R776_HARAX</name>
<feature type="chain" id="PRO_5035466109" evidence="1">
    <location>
        <begin position="20"/>
        <end position="127"/>
    </location>
</feature>
<reference evidence="2" key="1">
    <citation type="submission" date="2018-01" db="EMBL/GenBank/DDBJ databases">
        <title>Harmonia axyridis odorant binding protein 21.</title>
        <authorList>
            <person name="Han S."/>
            <person name="Liang C."/>
            <person name="He Y."/>
            <person name="Liu T."/>
        </authorList>
    </citation>
    <scope>NUCLEOTIDE SEQUENCE</scope>
</reference>
<feature type="signal peptide" evidence="1">
    <location>
        <begin position="1"/>
        <end position="19"/>
    </location>
</feature>
<proteinExistence type="evidence at transcript level"/>
<dbReference type="EMBL" id="MG757942">
    <property type="protein sequence ID" value="AVH84928.1"/>
    <property type="molecule type" value="mRNA"/>
</dbReference>
<dbReference type="InterPro" id="IPR006170">
    <property type="entry name" value="PBP/GOBP"/>
</dbReference>
<dbReference type="GO" id="GO:0005549">
    <property type="term" value="F:odorant binding"/>
    <property type="evidence" value="ECO:0007669"/>
    <property type="project" value="InterPro"/>
</dbReference>
<sequence length="127" mass="14153">MSSLKVLSVFVALIVALHADDDHEKHFAMFKECAEENGLKMDGFKRGERPVGPPSNEMMCTVKCTMEKEGILSGGKILIEEFKKDPKLTKHVPADKMDAALECLKGVEVSDCSDMKKVMDCTHDMKF</sequence>
<dbReference type="InterPro" id="IPR036728">
    <property type="entry name" value="PBP_GOBP_sf"/>
</dbReference>
<dbReference type="AlphaFoldDB" id="A0A8J9R776"/>
<evidence type="ECO:0000313" key="2">
    <source>
        <dbReference type="EMBL" id="AVH84928.1"/>
    </source>
</evidence>
<gene>
    <name evidence="2" type="primary">OBP21</name>
</gene>
<accession>A0A8J9R776</accession>
<dbReference type="Pfam" id="PF01395">
    <property type="entry name" value="PBP_GOBP"/>
    <property type="match status" value="1"/>
</dbReference>
<dbReference type="SUPFAM" id="SSF47565">
    <property type="entry name" value="Insect pheromone/odorant-binding proteins"/>
    <property type="match status" value="1"/>
</dbReference>
<dbReference type="CDD" id="cd23992">
    <property type="entry name" value="PBP_GOBP"/>
    <property type="match status" value="1"/>
</dbReference>
<keyword evidence="1" id="KW-0732">Signal</keyword>
<organism evidence="2">
    <name type="scientific">Harmonia axyridis</name>
    <name type="common">Multicolored Asian lady beetle</name>
    <name type="synonym">Coccinella axyridis</name>
    <dbReference type="NCBI Taxonomy" id="115357"/>
    <lineage>
        <taxon>Eukaryota</taxon>
        <taxon>Metazoa</taxon>
        <taxon>Ecdysozoa</taxon>
        <taxon>Arthropoda</taxon>
        <taxon>Hexapoda</taxon>
        <taxon>Insecta</taxon>
        <taxon>Pterygota</taxon>
        <taxon>Neoptera</taxon>
        <taxon>Endopterygota</taxon>
        <taxon>Coleoptera</taxon>
        <taxon>Polyphaga</taxon>
        <taxon>Cucujiformia</taxon>
        <taxon>Coccinelloidea</taxon>
        <taxon>Coccinellidae</taxon>
        <taxon>Coccinellinae</taxon>
        <taxon>Coccinellini</taxon>
        <taxon>Harmonia</taxon>
    </lineage>
</organism>
<protein>
    <submittedName>
        <fullName evidence="2">Odorant binding protein 21</fullName>
    </submittedName>
</protein>
<dbReference type="Gene3D" id="1.10.238.20">
    <property type="entry name" value="Pheromone/general odorant binding protein domain"/>
    <property type="match status" value="1"/>
</dbReference>
<evidence type="ECO:0000256" key="1">
    <source>
        <dbReference type="SAM" id="SignalP"/>
    </source>
</evidence>